<feature type="compositionally biased region" description="Low complexity" evidence="1">
    <location>
        <begin position="141"/>
        <end position="155"/>
    </location>
</feature>
<evidence type="ECO:0000256" key="1">
    <source>
        <dbReference type="SAM" id="MobiDB-lite"/>
    </source>
</evidence>
<proteinExistence type="predicted"/>
<reference evidence="2 3" key="1">
    <citation type="submission" date="2009-11" db="EMBL/GenBank/DDBJ databases">
        <title>Annotation of Allomyces macrogynus ATCC 38327.</title>
        <authorList>
            <consortium name="The Broad Institute Genome Sequencing Platform"/>
            <person name="Russ C."/>
            <person name="Cuomo C."/>
            <person name="Burger G."/>
            <person name="Gray M.W."/>
            <person name="Holland P.W.H."/>
            <person name="King N."/>
            <person name="Lang F.B.F."/>
            <person name="Roger A.J."/>
            <person name="Ruiz-Trillo I."/>
            <person name="Young S.K."/>
            <person name="Zeng Q."/>
            <person name="Gargeya S."/>
            <person name="Fitzgerald M."/>
            <person name="Haas B."/>
            <person name="Abouelleil A."/>
            <person name="Alvarado L."/>
            <person name="Arachchi H.M."/>
            <person name="Berlin A."/>
            <person name="Chapman S.B."/>
            <person name="Gearin G."/>
            <person name="Goldberg J."/>
            <person name="Griggs A."/>
            <person name="Gujja S."/>
            <person name="Hansen M."/>
            <person name="Heiman D."/>
            <person name="Howarth C."/>
            <person name="Larimer J."/>
            <person name="Lui A."/>
            <person name="MacDonald P.J.P."/>
            <person name="McCowen C."/>
            <person name="Montmayeur A."/>
            <person name="Murphy C."/>
            <person name="Neiman D."/>
            <person name="Pearson M."/>
            <person name="Priest M."/>
            <person name="Roberts A."/>
            <person name="Saif S."/>
            <person name="Shea T."/>
            <person name="Sisk P."/>
            <person name="Stolte C."/>
            <person name="Sykes S."/>
            <person name="Wortman J."/>
            <person name="Nusbaum C."/>
            <person name="Birren B."/>
        </authorList>
    </citation>
    <scope>NUCLEOTIDE SEQUENCE [LARGE SCALE GENOMIC DNA]</scope>
    <source>
        <strain evidence="2 3">ATCC 38327</strain>
    </source>
</reference>
<feature type="compositionally biased region" description="Polar residues" evidence="1">
    <location>
        <begin position="175"/>
        <end position="190"/>
    </location>
</feature>
<organism evidence="2 3">
    <name type="scientific">Allomyces macrogynus (strain ATCC 38327)</name>
    <name type="common">Allomyces javanicus var. macrogynus</name>
    <dbReference type="NCBI Taxonomy" id="578462"/>
    <lineage>
        <taxon>Eukaryota</taxon>
        <taxon>Fungi</taxon>
        <taxon>Fungi incertae sedis</taxon>
        <taxon>Blastocladiomycota</taxon>
        <taxon>Blastocladiomycetes</taxon>
        <taxon>Blastocladiales</taxon>
        <taxon>Blastocladiaceae</taxon>
        <taxon>Allomyces</taxon>
    </lineage>
</organism>
<name>A0A0L0SNS9_ALLM3</name>
<sequence length="451" mass="47658">MYLTYQATAPADYEPAHFITCAFPPTPPPLADDLAMMASPFHAYVFPCPEMRTAPPCQALDAAQTGVLALMSLMPAMSLADLDESDADALAATRSETTEDVQLLDLVVATARKAYFQAARDLQVILDRYLAKDHRRDSESPAGPETKPTAAAAAVPAPPLLLAPSAQRKRPASTDLAQNAQPPSPLTTTRDIPPRDTGGSKSPTDTFRNPLHGPKSRHARVHAWVRWLHGVLAALAPALCAYGLDLTVPAWPASADPAPAARVVGAIHEATAKWGSEHVVWLRAIAKSVRDLATVKAGFLDWQWAVPDRGVCVPAGGVATVAHAVSAVDVVDDIDDEEGAVVTHALAPVIFGLPADLAPDVLAARIPALVARIAAPDMRDGEVDEWEVVAPARVVVAFGAREAVRIKVKVPVVEDVGGGASTPPSPGFVPVEHDDDSQGCVDEEDEDEDDL</sequence>
<feature type="region of interest" description="Disordered" evidence="1">
    <location>
        <begin position="133"/>
        <end position="214"/>
    </location>
</feature>
<accession>A0A0L0SNS9</accession>
<keyword evidence="3" id="KW-1185">Reference proteome</keyword>
<evidence type="ECO:0000313" key="2">
    <source>
        <dbReference type="EMBL" id="KNE64029.1"/>
    </source>
</evidence>
<protein>
    <submittedName>
        <fullName evidence="2">Uncharacterized protein</fullName>
    </submittedName>
</protein>
<feature type="region of interest" description="Disordered" evidence="1">
    <location>
        <begin position="415"/>
        <end position="451"/>
    </location>
</feature>
<dbReference type="AlphaFoldDB" id="A0A0L0SNS9"/>
<dbReference type="VEuPathDB" id="FungiDB:AMAG_09087"/>
<evidence type="ECO:0000313" key="3">
    <source>
        <dbReference type="Proteomes" id="UP000054350"/>
    </source>
</evidence>
<gene>
    <name evidence="2" type="ORF">AMAG_09087</name>
</gene>
<dbReference type="Proteomes" id="UP000054350">
    <property type="component" value="Unassembled WGS sequence"/>
</dbReference>
<reference evidence="3" key="2">
    <citation type="submission" date="2009-11" db="EMBL/GenBank/DDBJ databases">
        <title>The Genome Sequence of Allomyces macrogynus strain ATCC 38327.</title>
        <authorList>
            <consortium name="The Broad Institute Genome Sequencing Platform"/>
            <person name="Russ C."/>
            <person name="Cuomo C."/>
            <person name="Shea T."/>
            <person name="Young S.K."/>
            <person name="Zeng Q."/>
            <person name="Koehrsen M."/>
            <person name="Haas B."/>
            <person name="Borodovsky M."/>
            <person name="Guigo R."/>
            <person name="Alvarado L."/>
            <person name="Berlin A."/>
            <person name="Borenstein D."/>
            <person name="Chen Z."/>
            <person name="Engels R."/>
            <person name="Freedman E."/>
            <person name="Gellesch M."/>
            <person name="Goldberg J."/>
            <person name="Griggs A."/>
            <person name="Gujja S."/>
            <person name="Heiman D."/>
            <person name="Hepburn T."/>
            <person name="Howarth C."/>
            <person name="Jen D."/>
            <person name="Larson L."/>
            <person name="Lewis B."/>
            <person name="Mehta T."/>
            <person name="Park D."/>
            <person name="Pearson M."/>
            <person name="Roberts A."/>
            <person name="Saif S."/>
            <person name="Shenoy N."/>
            <person name="Sisk P."/>
            <person name="Stolte C."/>
            <person name="Sykes S."/>
            <person name="Walk T."/>
            <person name="White J."/>
            <person name="Yandava C."/>
            <person name="Burger G."/>
            <person name="Gray M.W."/>
            <person name="Holland P.W.H."/>
            <person name="King N."/>
            <person name="Lang F.B.F."/>
            <person name="Roger A.J."/>
            <person name="Ruiz-Trillo I."/>
            <person name="Lander E."/>
            <person name="Nusbaum C."/>
        </authorList>
    </citation>
    <scope>NUCLEOTIDE SEQUENCE [LARGE SCALE GENOMIC DNA]</scope>
    <source>
        <strain evidence="3">ATCC 38327</strain>
    </source>
</reference>
<feature type="compositionally biased region" description="Acidic residues" evidence="1">
    <location>
        <begin position="433"/>
        <end position="451"/>
    </location>
</feature>
<dbReference type="EMBL" id="GG745343">
    <property type="protein sequence ID" value="KNE64029.1"/>
    <property type="molecule type" value="Genomic_DNA"/>
</dbReference>